<reference evidence="1" key="1">
    <citation type="submission" date="2020-12" db="EMBL/GenBank/DDBJ databases">
        <title>Antibiotic resistance and phylogeny of Pseudomonas spp. isolated over three decades from chicken meat in the Norwegian food chain.</title>
        <authorList>
            <person name="Moen B."/>
        </authorList>
    </citation>
    <scope>NUCLEOTIDE SEQUENCE</scope>
    <source>
        <strain evidence="1">MF6762</strain>
    </source>
</reference>
<dbReference type="AlphaFoldDB" id="A0A8I1K7A1"/>
<dbReference type="RefSeq" id="WP_019825662.1">
    <property type="nucleotide sequence ID" value="NZ_ATLR01000019.1"/>
</dbReference>
<evidence type="ECO:0000313" key="2">
    <source>
        <dbReference type="Proteomes" id="UP000658390"/>
    </source>
</evidence>
<name>A0A8I1K7A1_9PSED</name>
<comment type="caution">
    <text evidence="1">The sequence shown here is derived from an EMBL/GenBank/DDBJ whole genome shotgun (WGS) entry which is preliminary data.</text>
</comment>
<protein>
    <submittedName>
        <fullName evidence="1">Uncharacterized protein</fullName>
    </submittedName>
</protein>
<accession>A0A8I1K7A1</accession>
<sequence length="165" mass="19614">MFDHPTQPEIAEWFARFEVPEVAYSVCSIDLSNEPPEHWFFKRNRLRPESLKLDLCIPSSGNWCVDLSRHDRQFNIQWRQNDDLRIESQQLRYRKLIKWPRLHSLMDFPLLVGQLEQCLGVRFVRHANLGARLLEPEALACNPKIRQWLAPCADTFGWNRQMQAE</sequence>
<dbReference type="Proteomes" id="UP000658390">
    <property type="component" value="Unassembled WGS sequence"/>
</dbReference>
<proteinExistence type="predicted"/>
<dbReference type="EMBL" id="JAEKCZ010000032">
    <property type="protein sequence ID" value="MBJ2259619.1"/>
    <property type="molecule type" value="Genomic_DNA"/>
</dbReference>
<evidence type="ECO:0000313" key="1">
    <source>
        <dbReference type="EMBL" id="MBJ2259619.1"/>
    </source>
</evidence>
<gene>
    <name evidence="1" type="ORF">JFT45_24240</name>
</gene>
<organism evidence="1 2">
    <name type="scientific">Pseudomonas psychrophila</name>
    <dbReference type="NCBI Taxonomy" id="122355"/>
    <lineage>
        <taxon>Bacteria</taxon>
        <taxon>Pseudomonadati</taxon>
        <taxon>Pseudomonadota</taxon>
        <taxon>Gammaproteobacteria</taxon>
        <taxon>Pseudomonadales</taxon>
        <taxon>Pseudomonadaceae</taxon>
        <taxon>Pseudomonas</taxon>
    </lineage>
</organism>